<evidence type="ECO:0000313" key="3">
    <source>
        <dbReference type="EMBL" id="KAJ9129682.1"/>
    </source>
</evidence>
<accession>A0AA38VAU9</accession>
<gene>
    <name evidence="3" type="ORF">NKR23_g12485</name>
</gene>
<protein>
    <submittedName>
        <fullName evidence="3">Integrase core domain protein</fullName>
    </submittedName>
</protein>
<dbReference type="Pfam" id="PF24764">
    <property type="entry name" value="rva_4"/>
    <property type="match status" value="1"/>
</dbReference>
<comment type="caution">
    <text evidence="3">The sequence shown here is derived from an EMBL/GenBank/DDBJ whole genome shotgun (WGS) entry which is preliminary data.</text>
</comment>
<feature type="domain" description="Integrase core" evidence="2">
    <location>
        <begin position="171"/>
        <end position="363"/>
    </location>
</feature>
<evidence type="ECO:0000256" key="1">
    <source>
        <dbReference type="SAM" id="MobiDB-lite"/>
    </source>
</evidence>
<evidence type="ECO:0000259" key="2">
    <source>
        <dbReference type="Pfam" id="PF24764"/>
    </source>
</evidence>
<feature type="compositionally biased region" description="Acidic residues" evidence="1">
    <location>
        <begin position="506"/>
        <end position="536"/>
    </location>
</feature>
<feature type="region of interest" description="Disordered" evidence="1">
    <location>
        <begin position="495"/>
        <end position="536"/>
    </location>
</feature>
<keyword evidence="4" id="KW-1185">Reference proteome</keyword>
<name>A0AA38VAU9_9PEZI</name>
<dbReference type="InterPro" id="IPR058913">
    <property type="entry name" value="Integrase_dom_put"/>
</dbReference>
<dbReference type="Proteomes" id="UP001174694">
    <property type="component" value="Unassembled WGS sequence"/>
</dbReference>
<reference evidence="3" key="1">
    <citation type="submission" date="2022-07" db="EMBL/GenBank/DDBJ databases">
        <title>Fungi with potential for degradation of polypropylene.</title>
        <authorList>
            <person name="Gostincar C."/>
        </authorList>
    </citation>
    <scope>NUCLEOTIDE SEQUENCE</scope>
    <source>
        <strain evidence="3">EXF-13308</strain>
    </source>
</reference>
<sequence>MPRPRHIIDEDEYRSFIMEQYQGGIPRRLIQNALNSKFGIKVGLTTLSTRIQEWELVLQQQRTVETPELIQKIEDYMFRIGLTEKQLLIVLRREGFSISRAGLQRIRLNRGWRRRIDDPEERLALLEKATEALLSMTDQSNALASYGRRMLPVFLRQRKRLQVPRDPLYEVYRLPGPNYQWCIDGHDKLKDFGFEIYAAIDAYSRCIIWFYVGHSNATAISVLKQYLDTVREYGIRPWFVQADLGTETPLVAAAHWNFALRSGGKVRWKEQDFEQGLRLKDSYKTATSTRNVKIEKMWESMLHCCSRQWRDYLRELEREGDFDKSMFEDQIALYAVYEDMLREELFDFVHTWNNHKIRLQRNRPHVIHGQPFYNYHFPDPTKACNWGIPVDPLVLAEMAGPVKDVDLGTCLSAETKEWCSQELKDLGIEQVRLGSREDPDRLRPFKRFYLVLRDRIVHHIEEKTPPELAYLEKPLGGVQAYEELYMKANQAWATELGDSRPREEPMVETDVEDQEGSDIASEEEAGEAGEEVDEVR</sequence>
<proteinExistence type="predicted"/>
<dbReference type="PANTHER" id="PTHR46791:SF5">
    <property type="entry name" value="CLR5 DOMAIN-CONTAINING PROTEIN-RELATED"/>
    <property type="match status" value="1"/>
</dbReference>
<organism evidence="3 4">
    <name type="scientific">Pleurostoma richardsiae</name>
    <dbReference type="NCBI Taxonomy" id="41990"/>
    <lineage>
        <taxon>Eukaryota</taxon>
        <taxon>Fungi</taxon>
        <taxon>Dikarya</taxon>
        <taxon>Ascomycota</taxon>
        <taxon>Pezizomycotina</taxon>
        <taxon>Sordariomycetes</taxon>
        <taxon>Sordariomycetidae</taxon>
        <taxon>Calosphaeriales</taxon>
        <taxon>Pleurostomataceae</taxon>
        <taxon>Pleurostoma</taxon>
    </lineage>
</organism>
<dbReference type="EMBL" id="JANBVO010000150">
    <property type="protein sequence ID" value="KAJ9129682.1"/>
    <property type="molecule type" value="Genomic_DNA"/>
</dbReference>
<evidence type="ECO:0000313" key="4">
    <source>
        <dbReference type="Proteomes" id="UP001174694"/>
    </source>
</evidence>
<dbReference type="PANTHER" id="PTHR46791">
    <property type="entry name" value="EXPRESSED PROTEIN"/>
    <property type="match status" value="1"/>
</dbReference>
<dbReference type="AlphaFoldDB" id="A0AA38VAU9"/>